<evidence type="ECO:0000256" key="6">
    <source>
        <dbReference type="ARBA" id="ARBA00023132"/>
    </source>
</evidence>
<protein>
    <submittedName>
        <fullName evidence="8">NUCLEOPORIN NUP84-RELATED</fullName>
    </submittedName>
</protein>
<dbReference type="GO" id="GO:0006606">
    <property type="term" value="P:protein import into nucleus"/>
    <property type="evidence" value="ECO:0007669"/>
    <property type="project" value="TreeGrafter"/>
</dbReference>
<dbReference type="EMBL" id="JAPFFM010000003">
    <property type="protein sequence ID" value="KAJ6768139.1"/>
    <property type="molecule type" value="Genomic_DNA"/>
</dbReference>
<evidence type="ECO:0000256" key="1">
    <source>
        <dbReference type="ARBA" id="ARBA00004567"/>
    </source>
</evidence>
<dbReference type="PANTHER" id="PTHR13257">
    <property type="entry name" value="NUCLEOPORIN NUP84-RELATED"/>
    <property type="match status" value="1"/>
</dbReference>
<dbReference type="InterPro" id="IPR037700">
    <property type="entry name" value="NUP88/NUP82"/>
</dbReference>
<keyword evidence="2" id="KW-0813">Transport</keyword>
<evidence type="ECO:0000256" key="3">
    <source>
        <dbReference type="ARBA" id="ARBA00022816"/>
    </source>
</evidence>
<keyword evidence="5" id="KW-0811">Translocation</keyword>
<evidence type="ECO:0000256" key="2">
    <source>
        <dbReference type="ARBA" id="ARBA00022448"/>
    </source>
</evidence>
<gene>
    <name evidence="8" type="ORF">OIU74_021911</name>
</gene>
<dbReference type="GO" id="GO:0017056">
    <property type="term" value="F:structural constituent of nuclear pore"/>
    <property type="evidence" value="ECO:0007669"/>
    <property type="project" value="InterPro"/>
</dbReference>
<dbReference type="AlphaFoldDB" id="A0A9Q0WJ75"/>
<evidence type="ECO:0000256" key="4">
    <source>
        <dbReference type="ARBA" id="ARBA00022927"/>
    </source>
</evidence>
<organism evidence="8 9">
    <name type="scientific">Salix koriyanagi</name>
    <dbReference type="NCBI Taxonomy" id="2511006"/>
    <lineage>
        <taxon>Eukaryota</taxon>
        <taxon>Viridiplantae</taxon>
        <taxon>Streptophyta</taxon>
        <taxon>Embryophyta</taxon>
        <taxon>Tracheophyta</taxon>
        <taxon>Spermatophyta</taxon>
        <taxon>Magnoliopsida</taxon>
        <taxon>eudicotyledons</taxon>
        <taxon>Gunneridae</taxon>
        <taxon>Pentapetalae</taxon>
        <taxon>rosids</taxon>
        <taxon>fabids</taxon>
        <taxon>Malpighiales</taxon>
        <taxon>Salicaceae</taxon>
        <taxon>Saliceae</taxon>
        <taxon>Salix</taxon>
    </lineage>
</organism>
<evidence type="ECO:0000313" key="8">
    <source>
        <dbReference type="EMBL" id="KAJ6768139.1"/>
    </source>
</evidence>
<evidence type="ECO:0000256" key="5">
    <source>
        <dbReference type="ARBA" id="ARBA00023010"/>
    </source>
</evidence>
<name>A0A9Q0WJ75_9ROSI</name>
<dbReference type="GO" id="GO:0005643">
    <property type="term" value="C:nuclear pore"/>
    <property type="evidence" value="ECO:0007669"/>
    <property type="project" value="UniProtKB-SubCell"/>
</dbReference>
<dbReference type="PANTHER" id="PTHR13257:SF0">
    <property type="entry name" value="NUCLEAR PORE COMPLEX PROTEIN NUP88"/>
    <property type="match status" value="1"/>
</dbReference>
<keyword evidence="6" id="KW-0906">Nuclear pore complex</keyword>
<keyword evidence="7" id="KW-0539">Nucleus</keyword>
<comment type="caution">
    <text evidence="8">The sequence shown here is derived from an EMBL/GenBank/DDBJ whole genome shotgun (WGS) entry which is preliminary data.</text>
</comment>
<comment type="subcellular location">
    <subcellularLocation>
        <location evidence="1">Nucleus</location>
        <location evidence="1">Nuclear pore complex</location>
    </subcellularLocation>
</comment>
<reference evidence="8" key="2">
    <citation type="journal article" date="2023" name="Int. J. Mol. Sci.">
        <title>De Novo Assembly and Annotation of 11 Diverse Shrub Willow (Salix) Genomes Reveals Novel Gene Organization in Sex-Linked Regions.</title>
        <authorList>
            <person name="Hyden B."/>
            <person name="Feng K."/>
            <person name="Yates T.B."/>
            <person name="Jawdy S."/>
            <person name="Cereghino C."/>
            <person name="Smart L.B."/>
            <person name="Muchero W."/>
        </authorList>
    </citation>
    <scope>NUCLEOTIDE SEQUENCE</scope>
    <source>
        <tissue evidence="8">Shoot tip</tissue>
    </source>
</reference>
<evidence type="ECO:0000313" key="9">
    <source>
        <dbReference type="Proteomes" id="UP001151752"/>
    </source>
</evidence>
<dbReference type="GO" id="GO:0000056">
    <property type="term" value="P:ribosomal small subunit export from nucleus"/>
    <property type="evidence" value="ECO:0007669"/>
    <property type="project" value="InterPro"/>
</dbReference>
<proteinExistence type="predicted"/>
<keyword evidence="9" id="KW-1185">Reference proteome</keyword>
<dbReference type="GO" id="GO:0000055">
    <property type="term" value="P:ribosomal large subunit export from nucleus"/>
    <property type="evidence" value="ECO:0007669"/>
    <property type="project" value="InterPro"/>
</dbReference>
<sequence length="226" mass="26178">MEKKSETTEEWTNRNPPEIISKELLSGPKAVLVPQGSPNLRSVAADSIEGQSTLHQYLNLFHENYVEYAHKDHVHQRSVDAFCWHVAKVYFELKHHAPQLKRIIDDQHARFDEAQGKLSKVRKKQSRLEDRINHAMLQHNLLEQRLHCLKNLAGAHKKPLSKAEREFKSDTRNQFYARSNFNEIMQISGRHSYKGPSITMSFAKKMISLCSNPFLLPLSHNSLVDF</sequence>
<reference evidence="8" key="1">
    <citation type="submission" date="2022-11" db="EMBL/GenBank/DDBJ databases">
        <authorList>
            <person name="Hyden B.L."/>
            <person name="Feng K."/>
            <person name="Yates T."/>
            <person name="Jawdy S."/>
            <person name="Smart L.B."/>
            <person name="Muchero W."/>
        </authorList>
    </citation>
    <scope>NUCLEOTIDE SEQUENCE</scope>
    <source>
        <tissue evidence="8">Shoot tip</tissue>
    </source>
</reference>
<evidence type="ECO:0000256" key="7">
    <source>
        <dbReference type="ARBA" id="ARBA00023242"/>
    </source>
</evidence>
<keyword evidence="3" id="KW-0509">mRNA transport</keyword>
<accession>A0A9Q0WJ75</accession>
<dbReference type="GO" id="GO:0006406">
    <property type="term" value="P:mRNA export from nucleus"/>
    <property type="evidence" value="ECO:0007669"/>
    <property type="project" value="TreeGrafter"/>
</dbReference>
<dbReference type="Proteomes" id="UP001151752">
    <property type="component" value="Chromosome 8"/>
</dbReference>
<keyword evidence="4" id="KW-0653">Protein transport</keyword>